<accession>A0A1V8SEK5</accession>
<dbReference type="PROSITE" id="PS00463">
    <property type="entry name" value="ZN2_CY6_FUNGAL_1"/>
    <property type="match status" value="1"/>
</dbReference>
<dbReference type="STRING" id="1507870.A0A1V8SEK5"/>
<reference evidence="6" key="1">
    <citation type="submission" date="2017-03" db="EMBL/GenBank/DDBJ databases">
        <title>Genomes of endolithic fungi from Antarctica.</title>
        <authorList>
            <person name="Coleine C."/>
            <person name="Masonjones S."/>
            <person name="Stajich J.E."/>
        </authorList>
    </citation>
    <scope>NUCLEOTIDE SEQUENCE [LARGE SCALE GENOMIC DNA]</scope>
    <source>
        <strain evidence="6">CCFEE 5527</strain>
    </source>
</reference>
<dbReference type="Proteomes" id="UP000192596">
    <property type="component" value="Unassembled WGS sequence"/>
</dbReference>
<dbReference type="OrthoDB" id="2354469at2759"/>
<feature type="region of interest" description="Disordered" evidence="3">
    <location>
        <begin position="25"/>
        <end position="44"/>
    </location>
</feature>
<dbReference type="GO" id="GO:0003677">
    <property type="term" value="F:DNA binding"/>
    <property type="evidence" value="ECO:0007669"/>
    <property type="project" value="InterPro"/>
</dbReference>
<dbReference type="PANTHER" id="PTHR47783">
    <property type="entry name" value="ZN(II)2CYS6 TRANSCRIPTION FACTOR (EUROFUNG)-RELATED"/>
    <property type="match status" value="1"/>
</dbReference>
<organism evidence="5 6">
    <name type="scientific">Cryoendolithus antarcticus</name>
    <dbReference type="NCBI Taxonomy" id="1507870"/>
    <lineage>
        <taxon>Eukaryota</taxon>
        <taxon>Fungi</taxon>
        <taxon>Dikarya</taxon>
        <taxon>Ascomycota</taxon>
        <taxon>Pezizomycotina</taxon>
        <taxon>Dothideomycetes</taxon>
        <taxon>Dothideomycetidae</taxon>
        <taxon>Cladosporiales</taxon>
        <taxon>Cladosporiaceae</taxon>
        <taxon>Cryoendolithus</taxon>
    </lineage>
</organism>
<evidence type="ECO:0000259" key="4">
    <source>
        <dbReference type="PROSITE" id="PS50048"/>
    </source>
</evidence>
<feature type="region of interest" description="Disordered" evidence="3">
    <location>
        <begin position="169"/>
        <end position="191"/>
    </location>
</feature>
<name>A0A1V8SEK5_9PEZI</name>
<dbReference type="CDD" id="cd12148">
    <property type="entry name" value="fungal_TF_MHR"/>
    <property type="match status" value="1"/>
</dbReference>
<sequence length="1003" mass="109398">MDASLRDVLEQQAGDNKPQMRIMEYSTSAQQDASNLTGQEDGPAQVKPTVAVKPLRFVTHDGPPNPKRRRVGAACLTCRKRKTACSGERPACMTCMQNKLECSGYSSEGAVLPATTRRTNTEDAAIHPSLRRQASATSSGASRPPQVQQQSHDAQYNAPAGYESQFATRLESRPAPATPSQHSITQSGPMFSGPRNRVPYFRWLGPTAILSGYKQMVVKIKRHDNDGKTSTNGEAAGLVSPAPGTYGGTRPSIGLAHSSSDPEASHSLDLPFYDTSAVPPSELITHLAQTFFVHLGCNYPFLQRERFLRDLEEKQVDAILVDAVCALSARFSTHELLINQRGSDGSKLSPAEYGHAFAQRAMTALTQTFPVPTVAAAQAALLLAYNEFGESRDSGLWMYLGISIRIAQDLGLQKLEGLKYKGRDGPTPKQVKREARDGPAVALQSHAPSLAPARRTVEAGQDDVVVNAEIEEAKAAEQERFDTFWAIFLLDRVVSSGVGRRSTLRDKDIELSFPPLDEQLPHSEWPAPFPALIRIVHLYGGVADLLNGIKEPTDVTPDTSKRLAVMERQVTSFYQGLSPKLHFDAVNFQYYVKAGEGTNFVLLHFWFHTLIVLLHQPTILKTFEGRMLHLFPNSQQLSMSSAKTIADILSYSQLMDAKASLGNPFTTQCIYVAACAFLKETAEQTASSNAQSRATSPVRQPGKVVATTAGFTPVAAESTDSSVTPANSDKRALAKHTLLATAASQHYQLCYKALQSLETYWAGTKYILTILDQKFQGVDDPLLYTVEEGQSAIEQPRPDPAFTSPGWRRKPSWGPYIGNPEIGKEFMQARAGDEGGERGNGNMNEPSTNLAWHYASEQVNQPVTAYNSSSTQQSAQEQQHSSLYCQTSLPNHTPLSQSYAQPEVSDASLLLSLNNTYPNNTANTAPAQYAHDTATNTTYPSWTDHPHFPHSTYASLARPPFGDMMIESRDVDMSLLGLGGMPWFESAGVGGYGGTEGEGAAYQ</sequence>
<dbReference type="SMART" id="SM00906">
    <property type="entry name" value="Fungal_trans"/>
    <property type="match status" value="1"/>
</dbReference>
<feature type="region of interest" description="Disordered" evidence="3">
    <location>
        <begin position="224"/>
        <end position="262"/>
    </location>
</feature>
<dbReference type="Gene3D" id="4.10.240.10">
    <property type="entry name" value="Zn(2)-C6 fungal-type DNA-binding domain"/>
    <property type="match status" value="1"/>
</dbReference>
<feature type="compositionally biased region" description="Polar residues" evidence="3">
    <location>
        <begin position="132"/>
        <end position="154"/>
    </location>
</feature>
<evidence type="ECO:0000256" key="2">
    <source>
        <dbReference type="ARBA" id="ARBA00023242"/>
    </source>
</evidence>
<feature type="region of interest" description="Disordered" evidence="3">
    <location>
        <begin position="1"/>
        <end position="20"/>
    </location>
</feature>
<feature type="compositionally biased region" description="Polar residues" evidence="3">
    <location>
        <begin position="25"/>
        <end position="38"/>
    </location>
</feature>
<evidence type="ECO:0000256" key="1">
    <source>
        <dbReference type="ARBA" id="ARBA00022723"/>
    </source>
</evidence>
<dbReference type="Pfam" id="PF04082">
    <property type="entry name" value="Fungal_trans"/>
    <property type="match status" value="1"/>
</dbReference>
<dbReference type="SMART" id="SM00066">
    <property type="entry name" value="GAL4"/>
    <property type="match status" value="1"/>
</dbReference>
<dbReference type="Pfam" id="PF00172">
    <property type="entry name" value="Zn_clus"/>
    <property type="match status" value="1"/>
</dbReference>
<keyword evidence="6" id="KW-1185">Reference proteome</keyword>
<gene>
    <name evidence="5" type="ORF">B0A48_16450</name>
</gene>
<dbReference type="GO" id="GO:0000981">
    <property type="term" value="F:DNA-binding transcription factor activity, RNA polymerase II-specific"/>
    <property type="evidence" value="ECO:0007669"/>
    <property type="project" value="InterPro"/>
</dbReference>
<dbReference type="SUPFAM" id="SSF57701">
    <property type="entry name" value="Zn2/Cys6 DNA-binding domain"/>
    <property type="match status" value="1"/>
</dbReference>
<dbReference type="GO" id="GO:0008270">
    <property type="term" value="F:zinc ion binding"/>
    <property type="evidence" value="ECO:0007669"/>
    <property type="project" value="InterPro"/>
</dbReference>
<evidence type="ECO:0000313" key="6">
    <source>
        <dbReference type="Proteomes" id="UP000192596"/>
    </source>
</evidence>
<feature type="region of interest" description="Disordered" evidence="3">
    <location>
        <begin position="120"/>
        <end position="156"/>
    </location>
</feature>
<keyword evidence="1" id="KW-0479">Metal-binding</keyword>
<dbReference type="EMBL" id="NAJO01000052">
    <property type="protein sequence ID" value="OQN97586.1"/>
    <property type="molecule type" value="Genomic_DNA"/>
</dbReference>
<evidence type="ECO:0000256" key="3">
    <source>
        <dbReference type="SAM" id="MobiDB-lite"/>
    </source>
</evidence>
<protein>
    <recommendedName>
        <fullName evidence="4">Zn(2)-C6 fungal-type domain-containing protein</fullName>
    </recommendedName>
</protein>
<feature type="domain" description="Zn(2)-C6 fungal-type" evidence="4">
    <location>
        <begin position="74"/>
        <end position="103"/>
    </location>
</feature>
<evidence type="ECO:0000313" key="5">
    <source>
        <dbReference type="EMBL" id="OQN97586.1"/>
    </source>
</evidence>
<dbReference type="InterPro" id="IPR036864">
    <property type="entry name" value="Zn2-C6_fun-type_DNA-bd_sf"/>
</dbReference>
<dbReference type="InParanoid" id="A0A1V8SEK5"/>
<dbReference type="InterPro" id="IPR007219">
    <property type="entry name" value="XnlR_reg_dom"/>
</dbReference>
<dbReference type="CDD" id="cd00067">
    <property type="entry name" value="GAL4"/>
    <property type="match status" value="1"/>
</dbReference>
<proteinExistence type="predicted"/>
<dbReference type="AlphaFoldDB" id="A0A1V8SEK5"/>
<dbReference type="InterPro" id="IPR001138">
    <property type="entry name" value="Zn2Cys6_DnaBD"/>
</dbReference>
<comment type="caution">
    <text evidence="5">The sequence shown here is derived from an EMBL/GenBank/DDBJ whole genome shotgun (WGS) entry which is preliminary data.</text>
</comment>
<keyword evidence="2" id="KW-0539">Nucleus</keyword>
<dbReference type="PROSITE" id="PS50048">
    <property type="entry name" value="ZN2_CY6_FUNGAL_2"/>
    <property type="match status" value="1"/>
</dbReference>
<dbReference type="GO" id="GO:0006351">
    <property type="term" value="P:DNA-templated transcription"/>
    <property type="evidence" value="ECO:0007669"/>
    <property type="project" value="InterPro"/>
</dbReference>
<feature type="compositionally biased region" description="Polar residues" evidence="3">
    <location>
        <begin position="178"/>
        <end position="189"/>
    </location>
</feature>
<dbReference type="PANTHER" id="PTHR47783:SF1">
    <property type="entry name" value="ZN(II)2CYS6 TRANSCRIPTION FACTOR (EUROFUNG)"/>
    <property type="match status" value="1"/>
</dbReference>